<protein>
    <submittedName>
        <fullName evidence="2">Uncharacterized protein</fullName>
    </submittedName>
</protein>
<proteinExistence type="predicted"/>
<feature type="region of interest" description="Disordered" evidence="1">
    <location>
        <begin position="1"/>
        <end position="28"/>
    </location>
</feature>
<evidence type="ECO:0000313" key="3">
    <source>
        <dbReference type="Proteomes" id="UP000195602"/>
    </source>
</evidence>
<evidence type="ECO:0000256" key="1">
    <source>
        <dbReference type="SAM" id="MobiDB-lite"/>
    </source>
</evidence>
<accession>A0AA91Q120</accession>
<dbReference type="EMBL" id="LYUB02000005">
    <property type="protein sequence ID" value="OVF09383.1"/>
    <property type="molecule type" value="Genomic_DNA"/>
</dbReference>
<gene>
    <name evidence="2" type="ORF">A9F13_05g01848</name>
</gene>
<dbReference type="KEGG" id="clus:A9F13_05g01848"/>
<dbReference type="AlphaFoldDB" id="A0AA91Q120"/>
<sequence length="87" mass="9323">MSSRLTSARSDGHGRGVDGCGGETDSGGPQKAVAVFPEFISCCSAEFDPWPKCDIATWVALALSLSGHGKDIRRKTRKRKGRINSDE</sequence>
<evidence type="ECO:0000313" key="2">
    <source>
        <dbReference type="EMBL" id="OVF09383.1"/>
    </source>
</evidence>
<dbReference type="Proteomes" id="UP000195602">
    <property type="component" value="Unassembled WGS sequence"/>
</dbReference>
<reference evidence="2 3" key="1">
    <citation type="submission" date="2017-04" db="EMBL/GenBank/DDBJ databases">
        <title>Draft genome of the yeast Clavispora lusitaniae type strain CBS 6936.</title>
        <authorList>
            <person name="Durrens P."/>
            <person name="Klopp C."/>
            <person name="Biteau N."/>
            <person name="Fitton-Ouhabi V."/>
            <person name="Dementhon K."/>
            <person name="Accoceberry I."/>
            <person name="Sherman D.J."/>
            <person name="Noel T."/>
        </authorList>
    </citation>
    <scope>NUCLEOTIDE SEQUENCE [LARGE SCALE GENOMIC DNA]</scope>
    <source>
        <strain evidence="2 3">CBS 6936</strain>
    </source>
</reference>
<organism evidence="2 3">
    <name type="scientific">Clavispora lusitaniae</name>
    <name type="common">Candida lusitaniae</name>
    <dbReference type="NCBI Taxonomy" id="36911"/>
    <lineage>
        <taxon>Eukaryota</taxon>
        <taxon>Fungi</taxon>
        <taxon>Dikarya</taxon>
        <taxon>Ascomycota</taxon>
        <taxon>Saccharomycotina</taxon>
        <taxon>Pichiomycetes</taxon>
        <taxon>Metschnikowiaceae</taxon>
        <taxon>Clavispora</taxon>
    </lineage>
</organism>
<name>A0AA91Q120_CLALS</name>
<comment type="caution">
    <text evidence="2">The sequence shown here is derived from an EMBL/GenBank/DDBJ whole genome shotgun (WGS) entry which is preliminary data.</text>
</comment>